<evidence type="ECO:0000256" key="4">
    <source>
        <dbReference type="HAMAP-Rule" id="MF_00528"/>
    </source>
</evidence>
<feature type="site" description="Important for substrate specificity" evidence="4">
    <location>
        <position position="78"/>
    </location>
</feature>
<dbReference type="RefSeq" id="WP_251740733.1">
    <property type="nucleotide sequence ID" value="NZ_JBHUOJ010000027.1"/>
</dbReference>
<accession>A0ABW5X9B0</accession>
<dbReference type="SUPFAM" id="SSF52972">
    <property type="entry name" value="ITPase-like"/>
    <property type="match status" value="1"/>
</dbReference>
<keyword evidence="6" id="KW-1185">Reference proteome</keyword>
<reference evidence="6" key="1">
    <citation type="journal article" date="2019" name="Int. J. Syst. Evol. Microbiol.">
        <title>The Global Catalogue of Microorganisms (GCM) 10K type strain sequencing project: providing services to taxonomists for standard genome sequencing and annotation.</title>
        <authorList>
            <consortium name="The Broad Institute Genomics Platform"/>
            <consortium name="The Broad Institute Genome Sequencing Center for Infectious Disease"/>
            <person name="Wu L."/>
            <person name="Ma J."/>
        </authorList>
    </citation>
    <scope>NUCLEOTIDE SEQUENCE [LARGE SCALE GENOMIC DNA]</scope>
    <source>
        <strain evidence="6">KCTC 52925</strain>
    </source>
</reference>
<evidence type="ECO:0000256" key="3">
    <source>
        <dbReference type="ARBA" id="ARBA00023080"/>
    </source>
</evidence>
<sequence>MLKEILKDHEIILASGSPRRQKFFKDLDIPFTITLNPVEEIFPDHLKAEEITDFLAELKAEAFQDSLKQNQILITSDTIVYLDNLAMGKPKDFEDACTMLRKLSGKSHDVISSVTFTTSDLQKTLNHTTKVYFKNISEEEIQYYVKNFEPYDKAGGYAIQEWIGLIGIEKIEGSYNNVVGLPTHLVYFTLKDLLQN</sequence>
<gene>
    <name evidence="5" type="ORF">ACFSYS_11710</name>
</gene>
<evidence type="ECO:0000256" key="1">
    <source>
        <dbReference type="ARBA" id="ARBA00001968"/>
    </source>
</evidence>
<keyword evidence="3 4" id="KW-0546">Nucleotide metabolism</keyword>
<evidence type="ECO:0000313" key="5">
    <source>
        <dbReference type="EMBL" id="MFD2833953.1"/>
    </source>
</evidence>
<protein>
    <recommendedName>
        <fullName evidence="4">dTTP/UTP pyrophosphatase</fullName>
        <shortName evidence="4">dTTPase/UTPase</shortName>
        <ecNumber evidence="4">3.6.1.9</ecNumber>
    </recommendedName>
    <alternativeName>
        <fullName evidence="4">Nucleoside triphosphate pyrophosphatase</fullName>
    </alternativeName>
    <alternativeName>
        <fullName evidence="4">Nucleotide pyrophosphatase</fullName>
        <shortName evidence="4">Nucleotide PPase</shortName>
    </alternativeName>
</protein>
<comment type="cofactor">
    <cofactor evidence="1 4">
        <name>a divalent metal cation</name>
        <dbReference type="ChEBI" id="CHEBI:60240"/>
    </cofactor>
</comment>
<keyword evidence="2 4" id="KW-0378">Hydrolase</keyword>
<comment type="catalytic activity">
    <reaction evidence="4">
        <text>UTP + H2O = UMP + diphosphate + H(+)</text>
        <dbReference type="Rhea" id="RHEA:29395"/>
        <dbReference type="ChEBI" id="CHEBI:15377"/>
        <dbReference type="ChEBI" id="CHEBI:15378"/>
        <dbReference type="ChEBI" id="CHEBI:33019"/>
        <dbReference type="ChEBI" id="CHEBI:46398"/>
        <dbReference type="ChEBI" id="CHEBI:57865"/>
        <dbReference type="EC" id="3.6.1.9"/>
    </reaction>
</comment>
<dbReference type="CDD" id="cd00555">
    <property type="entry name" value="Maf"/>
    <property type="match status" value="1"/>
</dbReference>
<dbReference type="PIRSF" id="PIRSF006305">
    <property type="entry name" value="Maf"/>
    <property type="match status" value="1"/>
</dbReference>
<dbReference type="Pfam" id="PF02545">
    <property type="entry name" value="Maf"/>
    <property type="match status" value="1"/>
</dbReference>
<comment type="subcellular location">
    <subcellularLocation>
        <location evidence="4">Cytoplasm</location>
    </subcellularLocation>
</comment>
<dbReference type="InterPro" id="IPR029001">
    <property type="entry name" value="ITPase-like_fam"/>
</dbReference>
<comment type="caution">
    <text evidence="4">Lacks conserved residue(s) required for the propagation of feature annotation.</text>
</comment>
<dbReference type="Proteomes" id="UP001597438">
    <property type="component" value="Unassembled WGS sequence"/>
</dbReference>
<organism evidence="5 6">
    <name type="scientific">Christiangramia antarctica</name>
    <dbReference type="NCBI Taxonomy" id="2058158"/>
    <lineage>
        <taxon>Bacteria</taxon>
        <taxon>Pseudomonadati</taxon>
        <taxon>Bacteroidota</taxon>
        <taxon>Flavobacteriia</taxon>
        <taxon>Flavobacteriales</taxon>
        <taxon>Flavobacteriaceae</taxon>
        <taxon>Christiangramia</taxon>
    </lineage>
</organism>
<dbReference type="HAMAP" id="MF_00528">
    <property type="entry name" value="Maf"/>
    <property type="match status" value="1"/>
</dbReference>
<feature type="site" description="Important for substrate specificity" evidence="4">
    <location>
        <position position="19"/>
    </location>
</feature>
<dbReference type="NCBIfam" id="TIGR00172">
    <property type="entry name" value="maf"/>
    <property type="match status" value="1"/>
</dbReference>
<feature type="site" description="Important for substrate specificity" evidence="4">
    <location>
        <position position="160"/>
    </location>
</feature>
<name>A0ABW5X9B0_9FLAO</name>
<dbReference type="EMBL" id="JBHUOJ010000027">
    <property type="protein sequence ID" value="MFD2833953.1"/>
    <property type="molecule type" value="Genomic_DNA"/>
</dbReference>
<dbReference type="PANTHER" id="PTHR43213:SF5">
    <property type="entry name" value="BIFUNCTIONAL DTTP_UTP PYROPHOSPHATASE_METHYLTRANSFERASE PROTEIN-RELATED"/>
    <property type="match status" value="1"/>
</dbReference>
<evidence type="ECO:0000256" key="2">
    <source>
        <dbReference type="ARBA" id="ARBA00022801"/>
    </source>
</evidence>
<comment type="similarity">
    <text evidence="4">Belongs to the Maf family. YhdE subfamily.</text>
</comment>
<dbReference type="Gene3D" id="3.90.950.10">
    <property type="match status" value="1"/>
</dbReference>
<dbReference type="EC" id="3.6.1.9" evidence="4"/>
<proteinExistence type="inferred from homology"/>
<comment type="function">
    <text evidence="4">Nucleoside triphosphate pyrophosphatase that hydrolyzes dTTP and UTP. May have a dual role in cell division arrest and in preventing the incorporation of modified nucleotides into cellular nucleic acids.</text>
</comment>
<comment type="caution">
    <text evidence="5">The sequence shown here is derived from an EMBL/GenBank/DDBJ whole genome shotgun (WGS) entry which is preliminary data.</text>
</comment>
<comment type="catalytic activity">
    <reaction evidence="4">
        <text>dTTP + H2O = dTMP + diphosphate + H(+)</text>
        <dbReference type="Rhea" id="RHEA:28534"/>
        <dbReference type="ChEBI" id="CHEBI:15377"/>
        <dbReference type="ChEBI" id="CHEBI:15378"/>
        <dbReference type="ChEBI" id="CHEBI:33019"/>
        <dbReference type="ChEBI" id="CHEBI:37568"/>
        <dbReference type="ChEBI" id="CHEBI:63528"/>
        <dbReference type="EC" id="3.6.1.9"/>
    </reaction>
</comment>
<feature type="active site" description="Proton acceptor" evidence="4">
    <location>
        <position position="77"/>
    </location>
</feature>
<evidence type="ECO:0000313" key="6">
    <source>
        <dbReference type="Proteomes" id="UP001597438"/>
    </source>
</evidence>
<dbReference type="PANTHER" id="PTHR43213">
    <property type="entry name" value="BIFUNCTIONAL DTTP/UTP PYROPHOSPHATASE/METHYLTRANSFERASE PROTEIN-RELATED"/>
    <property type="match status" value="1"/>
</dbReference>
<dbReference type="InterPro" id="IPR003697">
    <property type="entry name" value="Maf-like"/>
</dbReference>
<keyword evidence="4" id="KW-0963">Cytoplasm</keyword>